<name>A0AAD2A9F6_9LAMI</name>
<dbReference type="InterPro" id="IPR017853">
    <property type="entry name" value="GH"/>
</dbReference>
<dbReference type="PROSITE" id="PS00653">
    <property type="entry name" value="GLYCOSYL_HYDROL_F1_2"/>
    <property type="match status" value="1"/>
</dbReference>
<dbReference type="GO" id="GO:0005975">
    <property type="term" value="P:carbohydrate metabolic process"/>
    <property type="evidence" value="ECO:0007669"/>
    <property type="project" value="InterPro"/>
</dbReference>
<dbReference type="GO" id="GO:0008422">
    <property type="term" value="F:beta-glucosidase activity"/>
    <property type="evidence" value="ECO:0007669"/>
    <property type="project" value="TreeGrafter"/>
</dbReference>
<organism evidence="5 6">
    <name type="scientific">Fraxinus pennsylvanica</name>
    <dbReference type="NCBI Taxonomy" id="56036"/>
    <lineage>
        <taxon>Eukaryota</taxon>
        <taxon>Viridiplantae</taxon>
        <taxon>Streptophyta</taxon>
        <taxon>Embryophyta</taxon>
        <taxon>Tracheophyta</taxon>
        <taxon>Spermatophyta</taxon>
        <taxon>Magnoliopsida</taxon>
        <taxon>eudicotyledons</taxon>
        <taxon>Gunneridae</taxon>
        <taxon>Pentapetalae</taxon>
        <taxon>asterids</taxon>
        <taxon>lamiids</taxon>
        <taxon>Lamiales</taxon>
        <taxon>Oleaceae</taxon>
        <taxon>Oleeae</taxon>
        <taxon>Fraxinus</taxon>
    </lineage>
</organism>
<keyword evidence="6" id="KW-1185">Reference proteome</keyword>
<evidence type="ECO:0000256" key="2">
    <source>
        <dbReference type="ARBA" id="ARBA00022801"/>
    </source>
</evidence>
<keyword evidence="4" id="KW-0732">Signal</keyword>
<evidence type="ECO:0000256" key="4">
    <source>
        <dbReference type="SAM" id="SignalP"/>
    </source>
</evidence>
<comment type="similarity">
    <text evidence="1 3">Belongs to the glycosyl hydrolase 1 family.</text>
</comment>
<dbReference type="PANTHER" id="PTHR10353:SF175">
    <property type="entry name" value="BETA-GLUCOSIDASE 18-LIKE ISOFORM X1"/>
    <property type="match status" value="1"/>
</dbReference>
<dbReference type="PANTHER" id="PTHR10353">
    <property type="entry name" value="GLYCOSYL HYDROLASE"/>
    <property type="match status" value="1"/>
</dbReference>
<reference evidence="5" key="1">
    <citation type="submission" date="2023-05" db="EMBL/GenBank/DDBJ databases">
        <authorList>
            <person name="Huff M."/>
        </authorList>
    </citation>
    <scope>NUCLEOTIDE SEQUENCE</scope>
</reference>
<dbReference type="Pfam" id="PF00232">
    <property type="entry name" value="Glyco_hydro_1"/>
    <property type="match status" value="1"/>
</dbReference>
<evidence type="ECO:0000313" key="5">
    <source>
        <dbReference type="EMBL" id="CAI9784139.1"/>
    </source>
</evidence>
<dbReference type="AlphaFoldDB" id="A0AAD2A9F6"/>
<dbReference type="SUPFAM" id="SSF51445">
    <property type="entry name" value="(Trans)glycosidases"/>
    <property type="match status" value="1"/>
</dbReference>
<dbReference type="InterPro" id="IPR033132">
    <property type="entry name" value="GH_1_N_CS"/>
</dbReference>
<dbReference type="Proteomes" id="UP000834106">
    <property type="component" value="Chromosome 20"/>
</dbReference>
<dbReference type="Gene3D" id="3.20.20.80">
    <property type="entry name" value="Glycosidases"/>
    <property type="match status" value="2"/>
</dbReference>
<evidence type="ECO:0000256" key="1">
    <source>
        <dbReference type="ARBA" id="ARBA00010838"/>
    </source>
</evidence>
<evidence type="ECO:0000313" key="6">
    <source>
        <dbReference type="Proteomes" id="UP000834106"/>
    </source>
</evidence>
<feature type="signal peptide" evidence="4">
    <location>
        <begin position="1"/>
        <end position="27"/>
    </location>
</feature>
<proteinExistence type="inferred from homology"/>
<keyword evidence="2" id="KW-0378">Hydrolase</keyword>
<dbReference type="InterPro" id="IPR001360">
    <property type="entry name" value="Glyco_hydro_1"/>
</dbReference>
<accession>A0AAD2A9F6</accession>
<gene>
    <name evidence="5" type="ORF">FPE_LOCUS31569</name>
</gene>
<feature type="chain" id="PRO_5042286857" evidence="4">
    <location>
        <begin position="28"/>
        <end position="222"/>
    </location>
</feature>
<dbReference type="EMBL" id="OU503055">
    <property type="protein sequence ID" value="CAI9784139.1"/>
    <property type="molecule type" value="Genomic_DNA"/>
</dbReference>
<sequence>MKRSTFPCIVYSNFVILFLLLSATSIAKDFTEEEGDVDIKRSDFPDGFLFGASTSSYQIEGAYLEDGKGLSNWDVFCRIEGIEPFVTIHHFDYPQELEDRYGSWLSTLMQDDFVHFAETCFNNFGDHVKYWSSINVPNLFGILGFEIGTFPPARCSSPFGNCRHGNSDIKPLFAVHNMLLAHAKAAKLYRTKFKANIDYHLAYEKLRIALRNLHRCSINKEV</sequence>
<protein>
    <submittedName>
        <fullName evidence="5">Uncharacterized protein</fullName>
    </submittedName>
</protein>
<evidence type="ECO:0000256" key="3">
    <source>
        <dbReference type="RuleBase" id="RU003690"/>
    </source>
</evidence>